<dbReference type="PROSITE" id="PS00972">
    <property type="entry name" value="USP_1"/>
    <property type="match status" value="1"/>
</dbReference>
<reference evidence="16" key="1">
    <citation type="submission" date="2021-01" db="EMBL/GenBank/DDBJ databases">
        <title>A chromosome-scale assembly of European eel, Anguilla anguilla.</title>
        <authorList>
            <person name="Henkel C."/>
            <person name="Jong-Raadsen S.A."/>
            <person name="Dufour S."/>
            <person name="Weltzien F.-A."/>
            <person name="Palstra A.P."/>
            <person name="Pelster B."/>
            <person name="Spaink H.P."/>
            <person name="Van Den Thillart G.E."/>
            <person name="Jansen H."/>
            <person name="Zahm M."/>
            <person name="Klopp C."/>
            <person name="Cedric C."/>
            <person name="Louis A."/>
            <person name="Berthelot C."/>
            <person name="Parey E."/>
            <person name="Roest Crollius H."/>
            <person name="Montfort J."/>
            <person name="Robinson-Rechavi M."/>
            <person name="Bucao C."/>
            <person name="Bouchez O."/>
            <person name="Gislard M."/>
            <person name="Lluch J."/>
            <person name="Milhes M."/>
            <person name="Lampietro C."/>
            <person name="Lopez Roques C."/>
            <person name="Donnadieu C."/>
            <person name="Braasch I."/>
            <person name="Desvignes T."/>
            <person name="Postlethwait J."/>
            <person name="Bobe J."/>
            <person name="Guiguen Y."/>
            <person name="Dirks R."/>
        </authorList>
    </citation>
    <scope>NUCLEOTIDE SEQUENCE</scope>
    <source>
        <strain evidence="16">Tag_6206</strain>
        <tissue evidence="16">Liver</tissue>
    </source>
</reference>
<keyword evidence="4" id="KW-1003">Cell membrane</keyword>
<comment type="caution">
    <text evidence="16">The sequence shown here is derived from an EMBL/GenBank/DDBJ whole genome shotgun (WGS) entry which is preliminary data.</text>
</comment>
<dbReference type="InterPro" id="IPR028889">
    <property type="entry name" value="USP"/>
</dbReference>
<protein>
    <recommendedName>
        <fullName evidence="13">Ubiquitin carboxyl-terminal hydrolase</fullName>
        <ecNumber evidence="13">3.4.19.12</ecNumber>
    </recommendedName>
</protein>
<evidence type="ECO:0000256" key="2">
    <source>
        <dbReference type="ARBA" id="ARBA00004342"/>
    </source>
</evidence>
<dbReference type="FunFam" id="3.40.50.300:FF:000095">
    <property type="entry name" value="Rho-related GTP-binding protein RhoC"/>
    <property type="match status" value="1"/>
</dbReference>
<dbReference type="SUPFAM" id="SSF54001">
    <property type="entry name" value="Cysteine proteinases"/>
    <property type="match status" value="1"/>
</dbReference>
<dbReference type="PROSITE" id="PS51420">
    <property type="entry name" value="RHO"/>
    <property type="match status" value="1"/>
</dbReference>
<dbReference type="GO" id="GO:0004843">
    <property type="term" value="F:cysteine-type deubiquitinase activity"/>
    <property type="evidence" value="ECO:0007669"/>
    <property type="project" value="UniProtKB-UniRule"/>
</dbReference>
<keyword evidence="6" id="KW-0547">Nucleotide-binding</keyword>
<evidence type="ECO:0000256" key="5">
    <source>
        <dbReference type="ARBA" id="ARBA00022481"/>
    </source>
</evidence>
<proteinExistence type="inferred from homology"/>
<dbReference type="GO" id="GO:0016579">
    <property type="term" value="P:protein deubiquitination"/>
    <property type="evidence" value="ECO:0007669"/>
    <property type="project" value="InterPro"/>
</dbReference>
<name>A0A9D3RMK8_ANGAN</name>
<dbReference type="Pfam" id="PF00443">
    <property type="entry name" value="UCH"/>
    <property type="match status" value="1"/>
</dbReference>
<dbReference type="GO" id="GO:0005525">
    <property type="term" value="F:GTP binding"/>
    <property type="evidence" value="ECO:0007669"/>
    <property type="project" value="UniProtKB-KW"/>
</dbReference>
<dbReference type="EMBL" id="JAFIRN010000014">
    <property type="protein sequence ID" value="KAG5836008.1"/>
    <property type="molecule type" value="Genomic_DNA"/>
</dbReference>
<keyword evidence="5" id="KW-0488">Methylation</keyword>
<evidence type="ECO:0000256" key="3">
    <source>
        <dbReference type="ARBA" id="ARBA00010142"/>
    </source>
</evidence>
<evidence type="ECO:0000256" key="14">
    <source>
        <dbReference type="SAM" id="MobiDB-lite"/>
    </source>
</evidence>
<evidence type="ECO:0000256" key="4">
    <source>
        <dbReference type="ARBA" id="ARBA00022475"/>
    </source>
</evidence>
<dbReference type="GO" id="GO:0003924">
    <property type="term" value="F:GTPase activity"/>
    <property type="evidence" value="ECO:0007669"/>
    <property type="project" value="InterPro"/>
</dbReference>
<evidence type="ECO:0000256" key="9">
    <source>
        <dbReference type="ARBA" id="ARBA00023136"/>
    </source>
</evidence>
<dbReference type="InterPro" id="IPR038765">
    <property type="entry name" value="Papain-like_cys_pep_sf"/>
</dbReference>
<dbReference type="PRINTS" id="PR00449">
    <property type="entry name" value="RASTRNSFRMNG"/>
</dbReference>
<keyword evidence="8" id="KW-0342">GTP-binding</keyword>
<evidence type="ECO:0000256" key="10">
    <source>
        <dbReference type="ARBA" id="ARBA00023288"/>
    </source>
</evidence>
<dbReference type="Proteomes" id="UP001044222">
    <property type="component" value="Chromosome 14"/>
</dbReference>
<comment type="catalytic activity">
    <reaction evidence="1 13">
        <text>Thiol-dependent hydrolysis of ester, thioester, amide, peptide and isopeptide bonds formed by the C-terminal Gly of ubiquitin (a 76-residue protein attached to proteins as an intracellular targeting signal).</text>
        <dbReference type="EC" id="3.4.19.12"/>
    </reaction>
</comment>
<evidence type="ECO:0000256" key="13">
    <source>
        <dbReference type="RuleBase" id="RU366025"/>
    </source>
</evidence>
<dbReference type="InterPro" id="IPR001806">
    <property type="entry name" value="Small_GTPase"/>
</dbReference>
<gene>
    <name evidence="16" type="ORF">ANANG_G00250040</name>
</gene>
<dbReference type="InterPro" id="IPR027417">
    <property type="entry name" value="P-loop_NTPase"/>
</dbReference>
<evidence type="ECO:0000256" key="11">
    <source>
        <dbReference type="ARBA" id="ARBA00023289"/>
    </source>
</evidence>
<feature type="non-terminal residue" evidence="16">
    <location>
        <position position="619"/>
    </location>
</feature>
<dbReference type="SMART" id="SM00173">
    <property type="entry name" value="RAS"/>
    <property type="match status" value="1"/>
</dbReference>
<keyword evidence="7 13" id="KW-0378">Hydrolase</keyword>
<feature type="region of interest" description="Disordered" evidence="14">
    <location>
        <begin position="1"/>
        <end position="34"/>
    </location>
</feature>
<dbReference type="SMART" id="SM00174">
    <property type="entry name" value="RHO"/>
    <property type="match status" value="1"/>
</dbReference>
<dbReference type="CDD" id="cd02674">
    <property type="entry name" value="Peptidase_C19R"/>
    <property type="match status" value="1"/>
</dbReference>
<evidence type="ECO:0000256" key="8">
    <source>
        <dbReference type="ARBA" id="ARBA00023134"/>
    </source>
</evidence>
<comment type="subcellular location">
    <subcellularLocation>
        <location evidence="2">Cell membrane</location>
        <topology evidence="2">Lipid-anchor</topology>
        <orientation evidence="2">Cytoplasmic side</orientation>
    </subcellularLocation>
</comment>
<evidence type="ECO:0000256" key="1">
    <source>
        <dbReference type="ARBA" id="ARBA00000707"/>
    </source>
</evidence>
<dbReference type="PANTHER" id="PTHR21646:SF6">
    <property type="entry name" value="UBIQUITIN CARBOXYL-TERMINAL HYDROLASE 21"/>
    <property type="match status" value="1"/>
</dbReference>
<dbReference type="GO" id="GO:0006508">
    <property type="term" value="P:proteolysis"/>
    <property type="evidence" value="ECO:0007669"/>
    <property type="project" value="UniProtKB-KW"/>
</dbReference>
<dbReference type="NCBIfam" id="TIGR00231">
    <property type="entry name" value="small_GTP"/>
    <property type="match status" value="1"/>
</dbReference>
<dbReference type="PANTHER" id="PTHR21646">
    <property type="entry name" value="UBIQUITIN CARBOXYL-TERMINAL HYDROLASE"/>
    <property type="match status" value="1"/>
</dbReference>
<evidence type="ECO:0000256" key="12">
    <source>
        <dbReference type="ARBA" id="ARBA00057048"/>
    </source>
</evidence>
<dbReference type="CDD" id="cd01870">
    <property type="entry name" value="RhoA_like"/>
    <property type="match status" value="1"/>
</dbReference>
<dbReference type="EC" id="3.4.19.12" evidence="13"/>
<keyword evidence="10" id="KW-0449">Lipoprotein</keyword>
<organism evidence="16 17">
    <name type="scientific">Anguilla anguilla</name>
    <name type="common">European freshwater eel</name>
    <name type="synonym">Muraena anguilla</name>
    <dbReference type="NCBI Taxonomy" id="7936"/>
    <lineage>
        <taxon>Eukaryota</taxon>
        <taxon>Metazoa</taxon>
        <taxon>Chordata</taxon>
        <taxon>Craniata</taxon>
        <taxon>Vertebrata</taxon>
        <taxon>Euteleostomi</taxon>
        <taxon>Actinopterygii</taxon>
        <taxon>Neopterygii</taxon>
        <taxon>Teleostei</taxon>
        <taxon>Anguilliformes</taxon>
        <taxon>Anguillidae</taxon>
        <taxon>Anguilla</taxon>
    </lineage>
</organism>
<dbReference type="SMART" id="SM00175">
    <property type="entry name" value="RAB"/>
    <property type="match status" value="1"/>
</dbReference>
<evidence type="ECO:0000256" key="7">
    <source>
        <dbReference type="ARBA" id="ARBA00022801"/>
    </source>
</evidence>
<dbReference type="InterPro" id="IPR018200">
    <property type="entry name" value="USP_CS"/>
</dbReference>
<dbReference type="AlphaFoldDB" id="A0A9D3RMK8"/>
<dbReference type="InterPro" id="IPR001394">
    <property type="entry name" value="Peptidase_C19_UCH"/>
</dbReference>
<accession>A0A9D3RMK8</accession>
<feature type="domain" description="USP" evidence="15">
    <location>
        <begin position="96"/>
        <end position="402"/>
    </location>
</feature>
<keyword evidence="13" id="KW-0645">Protease</keyword>
<dbReference type="GO" id="GO:0005886">
    <property type="term" value="C:plasma membrane"/>
    <property type="evidence" value="ECO:0007669"/>
    <property type="project" value="UniProtKB-SubCell"/>
</dbReference>
<keyword evidence="17" id="KW-1185">Reference proteome</keyword>
<keyword evidence="11" id="KW-0636">Prenylation</keyword>
<dbReference type="Pfam" id="PF00071">
    <property type="entry name" value="Ras"/>
    <property type="match status" value="1"/>
</dbReference>
<dbReference type="SUPFAM" id="SSF52540">
    <property type="entry name" value="P-loop containing nucleoside triphosphate hydrolases"/>
    <property type="match status" value="1"/>
</dbReference>
<dbReference type="PROSITE" id="PS51419">
    <property type="entry name" value="RAB"/>
    <property type="match status" value="1"/>
</dbReference>
<dbReference type="PROSITE" id="PS00973">
    <property type="entry name" value="USP_2"/>
    <property type="match status" value="1"/>
</dbReference>
<keyword evidence="13" id="KW-0788">Thiol protease</keyword>
<dbReference type="Gene3D" id="3.90.70.10">
    <property type="entry name" value="Cysteine proteinases"/>
    <property type="match status" value="1"/>
</dbReference>
<evidence type="ECO:0000259" key="15">
    <source>
        <dbReference type="PROSITE" id="PS50235"/>
    </source>
</evidence>
<dbReference type="PROSITE" id="PS50235">
    <property type="entry name" value="USP_3"/>
    <property type="match status" value="1"/>
</dbReference>
<dbReference type="InterPro" id="IPR050185">
    <property type="entry name" value="Ub_carboxyl-term_hydrolase"/>
</dbReference>
<comment type="similarity">
    <text evidence="3">Belongs to the small GTPase superfamily. Rho family.</text>
</comment>
<dbReference type="InterPro" id="IPR005225">
    <property type="entry name" value="Small_GTP-bd"/>
</dbReference>
<keyword evidence="13" id="KW-0833">Ubl conjugation pathway</keyword>
<evidence type="ECO:0000256" key="6">
    <source>
        <dbReference type="ARBA" id="ARBA00022741"/>
    </source>
</evidence>
<dbReference type="PROSITE" id="PS51421">
    <property type="entry name" value="RAS"/>
    <property type="match status" value="1"/>
</dbReference>
<comment type="similarity">
    <text evidence="13">Belongs to the peptidase C19 family.</text>
</comment>
<sequence length="619" mass="69749">RPRVQPKPNRNGRGVKNFPSQFGVSDWHKPKEMPDGGATTVEISCQALCRTLVTNNGIQQEDVDISKSVLYTSLMGLLLVADKESEVSLDLGSGQVGLLNVGNTCFLNSIVQCLCHTHGLRDYCLTKTYQKEMGSSKEPKLMNAFTQVLADLWDANGSDAPVNPGQFYNIFKESVPYFSGYSQQDAQEFLRFLLDRLHSEINRCPPHLSPRTAPQDYGYAKIRMEEEADKMWARYLERDDSKIVDLFSGQLRSSLHCSVCSHYSTTFDVFCDLSLPIPKMCERCGRCTESTKRLTIQRFPRVIVLHLNRFTMSRYSICKSTAAVSFPLTRLDLGPYGPVGTGPVLYNLYAVCNHSGTVNMGHYTAYCLEKSDWYCYNDSRVTPISESHLQSNQAYVLFYQLDASNCSALRKVGQKKKESGDTRENTMAAIRKKLVIVGDGACGKTCLLIVFSKDQFPEVYVPTVFENYVADIEVDGKQVELALWDTAGQEDYDRLRPLSYPDTDVILMCFSIDSPDSLENIPEKWTPEVKHFCPNVPIILVGNKKDLRNDEHTRRELAKMKQEPVKPEEGRDMANRINAFGYLECSAKTKDGVREVFEMATRAALQAKKHGKKSGCLLL</sequence>
<evidence type="ECO:0000313" key="16">
    <source>
        <dbReference type="EMBL" id="KAG5836008.1"/>
    </source>
</evidence>
<evidence type="ECO:0000313" key="17">
    <source>
        <dbReference type="Proteomes" id="UP001044222"/>
    </source>
</evidence>
<comment type="function">
    <text evidence="12">Regulates a signal transduction pathway linking plasma membrane receptors to the assembly of focal adhesions and actin stress fibers.</text>
</comment>
<dbReference type="Gene3D" id="3.40.50.300">
    <property type="entry name" value="P-loop containing nucleotide triphosphate hydrolases"/>
    <property type="match status" value="1"/>
</dbReference>
<keyword evidence="9" id="KW-0472">Membrane</keyword>